<keyword evidence="2" id="KW-1185">Reference proteome</keyword>
<protein>
    <submittedName>
        <fullName evidence="1">DUF2783 domain-containing protein</fullName>
    </submittedName>
</protein>
<name>A0A9X0UCC3_9PROT</name>
<dbReference type="EMBL" id="JACOMF010000006">
    <property type="protein sequence ID" value="MBC4015099.1"/>
    <property type="molecule type" value="Genomic_DNA"/>
</dbReference>
<evidence type="ECO:0000313" key="1">
    <source>
        <dbReference type="EMBL" id="MBC4015099.1"/>
    </source>
</evidence>
<gene>
    <name evidence="1" type="ORF">H7965_07145</name>
</gene>
<sequence length="59" mass="6389">MMDANDIEALWAALAEAVDQAGPEREALFLAKLALLLGREVGDLDRVRALLAVALRDLD</sequence>
<dbReference type="AlphaFoldDB" id="A0A9X0UCC3"/>
<organism evidence="1 2">
    <name type="scientific">Siccirubricoccus deserti</name>
    <dbReference type="NCBI Taxonomy" id="2013562"/>
    <lineage>
        <taxon>Bacteria</taxon>
        <taxon>Pseudomonadati</taxon>
        <taxon>Pseudomonadota</taxon>
        <taxon>Alphaproteobacteria</taxon>
        <taxon>Acetobacterales</taxon>
        <taxon>Roseomonadaceae</taxon>
        <taxon>Siccirubricoccus</taxon>
    </lineage>
</organism>
<proteinExistence type="predicted"/>
<comment type="caution">
    <text evidence="1">The sequence shown here is derived from an EMBL/GenBank/DDBJ whole genome shotgun (WGS) entry which is preliminary data.</text>
</comment>
<evidence type="ECO:0000313" key="2">
    <source>
        <dbReference type="Proteomes" id="UP000600101"/>
    </source>
</evidence>
<dbReference type="Proteomes" id="UP000600101">
    <property type="component" value="Unassembled WGS sequence"/>
</dbReference>
<reference evidence="1" key="1">
    <citation type="submission" date="2020-08" db="EMBL/GenBank/DDBJ databases">
        <authorList>
            <person name="Hu Y."/>
            <person name="Nguyen S.V."/>
            <person name="Li F."/>
            <person name="Fanning S."/>
        </authorList>
    </citation>
    <scope>NUCLEOTIDE SEQUENCE</scope>
    <source>
        <strain evidence="1">SYSU D8009</strain>
    </source>
</reference>
<accession>A0A9X0UCC3</accession>